<dbReference type="EMBL" id="BAABAT010000049">
    <property type="protein sequence ID" value="GAA4262088.1"/>
    <property type="molecule type" value="Genomic_DNA"/>
</dbReference>
<name>A0ABP8DQY1_9ACTN</name>
<evidence type="ECO:0000313" key="2">
    <source>
        <dbReference type="Proteomes" id="UP001500620"/>
    </source>
</evidence>
<comment type="caution">
    <text evidence="1">The sequence shown here is derived from an EMBL/GenBank/DDBJ whole genome shotgun (WGS) entry which is preliminary data.</text>
</comment>
<protein>
    <submittedName>
        <fullName evidence="1">Uncharacterized protein</fullName>
    </submittedName>
</protein>
<dbReference type="Proteomes" id="UP001500620">
    <property type="component" value="Unassembled WGS sequence"/>
</dbReference>
<proteinExistence type="predicted"/>
<keyword evidence="2" id="KW-1185">Reference proteome</keyword>
<organism evidence="1 2">
    <name type="scientific">Dactylosporangium darangshiense</name>
    <dbReference type="NCBI Taxonomy" id="579108"/>
    <lineage>
        <taxon>Bacteria</taxon>
        <taxon>Bacillati</taxon>
        <taxon>Actinomycetota</taxon>
        <taxon>Actinomycetes</taxon>
        <taxon>Micromonosporales</taxon>
        <taxon>Micromonosporaceae</taxon>
        <taxon>Dactylosporangium</taxon>
    </lineage>
</organism>
<reference evidence="2" key="1">
    <citation type="journal article" date="2019" name="Int. J. Syst. Evol. Microbiol.">
        <title>The Global Catalogue of Microorganisms (GCM) 10K type strain sequencing project: providing services to taxonomists for standard genome sequencing and annotation.</title>
        <authorList>
            <consortium name="The Broad Institute Genomics Platform"/>
            <consortium name="The Broad Institute Genome Sequencing Center for Infectious Disease"/>
            <person name="Wu L."/>
            <person name="Ma J."/>
        </authorList>
    </citation>
    <scope>NUCLEOTIDE SEQUENCE [LARGE SCALE GENOMIC DNA]</scope>
    <source>
        <strain evidence="2">JCM 17441</strain>
    </source>
</reference>
<evidence type="ECO:0000313" key="1">
    <source>
        <dbReference type="EMBL" id="GAA4262088.1"/>
    </source>
</evidence>
<accession>A0ABP8DQY1</accession>
<gene>
    <name evidence="1" type="ORF">GCM10022255_097470</name>
</gene>
<dbReference type="RefSeq" id="WP_345139401.1">
    <property type="nucleotide sequence ID" value="NZ_BAABAT010000049.1"/>
</dbReference>
<sequence length="227" mass="25513">MVWHELRQLGAAPLEAGLAAEAQLVCDEMARRARQNIEVIVERLTEAGYRFHRNDDEETPAKPFVPATETSAQHALWLRERFGAVPMTLLSWVRLVGAVWLVGTHPDWPESSAADPLVLDAEGLRYGEPIRDYYDEIWQAHLEDDRPGLFVLPLAPDRLHKSNTSGGGPYGMILPDGGVEGVFAGEVDMPFVSYLNWVFSHGGFPWPSGNRAQWRVVHRLKRDLLPL</sequence>